<evidence type="ECO:0000313" key="2">
    <source>
        <dbReference type="WBParaSite" id="ES5_v2.g12154.t1"/>
    </source>
</evidence>
<protein>
    <submittedName>
        <fullName evidence="2">DUF38 domain-containing protein</fullName>
    </submittedName>
</protein>
<dbReference type="Proteomes" id="UP000887579">
    <property type="component" value="Unplaced"/>
</dbReference>
<dbReference type="WBParaSite" id="ES5_v2.g12154.t1">
    <property type="protein sequence ID" value="ES5_v2.g12154.t1"/>
    <property type="gene ID" value="ES5_v2.g12154"/>
</dbReference>
<evidence type="ECO:0000313" key="1">
    <source>
        <dbReference type="Proteomes" id="UP000887579"/>
    </source>
</evidence>
<organism evidence="1 2">
    <name type="scientific">Panagrolaimus sp. ES5</name>
    <dbReference type="NCBI Taxonomy" id="591445"/>
    <lineage>
        <taxon>Eukaryota</taxon>
        <taxon>Metazoa</taxon>
        <taxon>Ecdysozoa</taxon>
        <taxon>Nematoda</taxon>
        <taxon>Chromadorea</taxon>
        <taxon>Rhabditida</taxon>
        <taxon>Tylenchina</taxon>
        <taxon>Panagrolaimomorpha</taxon>
        <taxon>Panagrolaimoidea</taxon>
        <taxon>Panagrolaimidae</taxon>
        <taxon>Panagrolaimus</taxon>
    </lineage>
</organism>
<proteinExistence type="predicted"/>
<accession>A0AC34F4T9</accession>
<name>A0AC34F4T9_9BILA</name>
<sequence length="310" mass="36764">MDSSDDKTSTNSDESSEEDDSKKNGLSKRDLFLSTYRRDQNWSLPLSIIYYMAMNPKNVEVYEKLIHSCKYFFVKNPILIGDRFDYDLYARDKWSHFVYKDNYCTEFSSVTSKFWITDEFFNYPFESSPNMVSSFLPKCYRVDVKRLKLFHQNISFNDFLFLASNCGDIVFFHTVVKNEDGTIVPLEKLIKLLPRVKNVDICNTSEFSNITSNTVKELLEIPHFSKIVKFNLFNICELFDINTFFPYMKKNQNTQFCIHFFPPLSEAFKNRLEEMVDEIIESKTCGINLIFEGLDRQKRLNIRELYYHSR</sequence>
<reference evidence="2" key="1">
    <citation type="submission" date="2022-11" db="UniProtKB">
        <authorList>
            <consortium name="WormBaseParasite"/>
        </authorList>
    </citation>
    <scope>IDENTIFICATION</scope>
</reference>